<reference evidence="1 2" key="1">
    <citation type="submission" date="2018-06" db="EMBL/GenBank/DDBJ databases">
        <authorList>
            <consortium name="Pathogen Informatics"/>
            <person name="Doyle S."/>
        </authorList>
    </citation>
    <scope>NUCLEOTIDE SEQUENCE [LARGE SCALE GENOMIC DNA]</scope>
    <source>
        <strain evidence="1 2">NCTC10702</strain>
    </source>
</reference>
<evidence type="ECO:0000313" key="1">
    <source>
        <dbReference type="EMBL" id="SUL37360.1"/>
    </source>
</evidence>
<organism evidence="1 2">
    <name type="scientific">Staphylococcus aureus</name>
    <dbReference type="NCBI Taxonomy" id="1280"/>
    <lineage>
        <taxon>Bacteria</taxon>
        <taxon>Bacillati</taxon>
        <taxon>Bacillota</taxon>
        <taxon>Bacilli</taxon>
        <taxon>Bacillales</taxon>
        <taxon>Staphylococcaceae</taxon>
        <taxon>Staphylococcus</taxon>
    </lineage>
</organism>
<dbReference type="AlphaFoldDB" id="A0A380EKQ0"/>
<dbReference type="Proteomes" id="UP000254116">
    <property type="component" value="Unassembled WGS sequence"/>
</dbReference>
<gene>
    <name evidence="1" type="ORF">NCTC10702_03360</name>
</gene>
<sequence length="76" mass="8921">MAVSFLTSRDIPFDKVVKMDVDRFATYELDELFDEQDHIIMNQTMEEEGHLLNVVAVTQEVMTELDKIRIKELSKM</sequence>
<accession>A0A380EKQ0</accession>
<proteinExistence type="predicted"/>
<protein>
    <submittedName>
        <fullName evidence="1">Uncharacterized protein</fullName>
    </submittedName>
</protein>
<evidence type="ECO:0000313" key="2">
    <source>
        <dbReference type="Proteomes" id="UP000254116"/>
    </source>
</evidence>
<dbReference type="EMBL" id="UHBY01000003">
    <property type="protein sequence ID" value="SUL37360.1"/>
    <property type="molecule type" value="Genomic_DNA"/>
</dbReference>
<name>A0A380EKQ0_STAAU</name>